<dbReference type="EMBL" id="BMJT01000003">
    <property type="protein sequence ID" value="GGG19204.1"/>
    <property type="molecule type" value="Genomic_DNA"/>
</dbReference>
<keyword evidence="2" id="KW-0808">Transferase</keyword>
<dbReference type="PANTHER" id="PTHR11085">
    <property type="entry name" value="NAD-DEPENDENT PROTEIN DEACYLASE SIRTUIN-5, MITOCHONDRIAL-RELATED"/>
    <property type="match status" value="1"/>
</dbReference>
<evidence type="ECO:0000313" key="6">
    <source>
        <dbReference type="EMBL" id="GGG19204.1"/>
    </source>
</evidence>
<dbReference type="EC" id="2.3.1.286" evidence="1"/>
<feature type="binding site" evidence="4">
    <location>
        <position position="124"/>
    </location>
    <ligand>
        <name>Zn(2+)</name>
        <dbReference type="ChEBI" id="CHEBI:29105"/>
    </ligand>
</feature>
<keyword evidence="4" id="KW-0862">Zinc</keyword>
<gene>
    <name evidence="6" type="ORF">GCM10007425_12150</name>
</gene>
<feature type="domain" description="Deacetylase sirtuin-type" evidence="5">
    <location>
        <begin position="1"/>
        <end position="241"/>
    </location>
</feature>
<dbReference type="NCBIfam" id="NF001753">
    <property type="entry name" value="PRK00481.1-3"/>
    <property type="match status" value="1"/>
</dbReference>
<dbReference type="PANTHER" id="PTHR11085:SF4">
    <property type="entry name" value="NAD-DEPENDENT PROTEIN DEACYLASE"/>
    <property type="match status" value="1"/>
</dbReference>
<feature type="binding site" evidence="4">
    <location>
        <position position="121"/>
    </location>
    <ligand>
        <name>Zn(2+)</name>
        <dbReference type="ChEBI" id="CHEBI:29105"/>
    </ligand>
</feature>
<dbReference type="PROSITE" id="PS50305">
    <property type="entry name" value="SIRTUIN"/>
    <property type="match status" value="1"/>
</dbReference>
<dbReference type="GO" id="GO:0017136">
    <property type="term" value="F:histone deacetylase activity, NAD-dependent"/>
    <property type="evidence" value="ECO:0007669"/>
    <property type="project" value="TreeGrafter"/>
</dbReference>
<dbReference type="GO" id="GO:0070403">
    <property type="term" value="F:NAD+ binding"/>
    <property type="evidence" value="ECO:0007669"/>
    <property type="project" value="InterPro"/>
</dbReference>
<keyword evidence="4" id="KW-0479">Metal-binding</keyword>
<proteinExistence type="predicted"/>
<evidence type="ECO:0000313" key="7">
    <source>
        <dbReference type="Proteomes" id="UP000616608"/>
    </source>
</evidence>
<dbReference type="Gene3D" id="3.30.1600.10">
    <property type="entry name" value="SIR2/SIRT2 'Small Domain"/>
    <property type="match status" value="1"/>
</dbReference>
<dbReference type="InterPro" id="IPR029035">
    <property type="entry name" value="DHS-like_NAD/FAD-binding_dom"/>
</dbReference>
<evidence type="ECO:0000256" key="1">
    <source>
        <dbReference type="ARBA" id="ARBA00012928"/>
    </source>
</evidence>
<dbReference type="InterPro" id="IPR050134">
    <property type="entry name" value="NAD-dep_sirtuin_deacylases"/>
</dbReference>
<dbReference type="Pfam" id="PF02146">
    <property type="entry name" value="SIR2"/>
    <property type="match status" value="1"/>
</dbReference>
<evidence type="ECO:0000256" key="2">
    <source>
        <dbReference type="ARBA" id="ARBA00022679"/>
    </source>
</evidence>
<dbReference type="InterPro" id="IPR026590">
    <property type="entry name" value="Ssirtuin_cat_dom"/>
</dbReference>
<evidence type="ECO:0000259" key="5">
    <source>
        <dbReference type="PROSITE" id="PS50305"/>
    </source>
</evidence>
<dbReference type="InterPro" id="IPR003000">
    <property type="entry name" value="Sirtuin"/>
</dbReference>
<dbReference type="Gene3D" id="3.40.50.1220">
    <property type="entry name" value="TPP-binding domain"/>
    <property type="match status" value="1"/>
</dbReference>
<evidence type="ECO:0000256" key="4">
    <source>
        <dbReference type="PROSITE-ProRule" id="PRU00236"/>
    </source>
</evidence>
<accession>A0A917G272</accession>
<feature type="binding site" evidence="4">
    <location>
        <position position="140"/>
    </location>
    <ligand>
        <name>Zn(2+)</name>
        <dbReference type="ChEBI" id="CHEBI:29105"/>
    </ligand>
</feature>
<dbReference type="AlphaFoldDB" id="A0A917G272"/>
<keyword evidence="3" id="KW-0520">NAD</keyword>
<dbReference type="InterPro" id="IPR026591">
    <property type="entry name" value="Sirtuin_cat_small_dom_sf"/>
</dbReference>
<protein>
    <recommendedName>
        <fullName evidence="1">protein acetyllysine N-acetyltransferase</fullName>
        <ecNumber evidence="1">2.3.1.286</ecNumber>
    </recommendedName>
</protein>
<dbReference type="GO" id="GO:0046872">
    <property type="term" value="F:metal ion binding"/>
    <property type="evidence" value="ECO:0007669"/>
    <property type="project" value="UniProtKB-KW"/>
</dbReference>
<dbReference type="SUPFAM" id="SSF52467">
    <property type="entry name" value="DHS-like NAD/FAD-binding domain"/>
    <property type="match status" value="1"/>
</dbReference>
<dbReference type="Proteomes" id="UP000616608">
    <property type="component" value="Unassembled WGS sequence"/>
</dbReference>
<evidence type="ECO:0000256" key="3">
    <source>
        <dbReference type="ARBA" id="ARBA00023027"/>
    </source>
</evidence>
<organism evidence="6 7">
    <name type="scientific">Lysinibacillus alkalisoli</name>
    <dbReference type="NCBI Taxonomy" id="1911548"/>
    <lineage>
        <taxon>Bacteria</taxon>
        <taxon>Bacillati</taxon>
        <taxon>Bacillota</taxon>
        <taxon>Bacilli</taxon>
        <taxon>Bacillales</taxon>
        <taxon>Bacillaceae</taxon>
        <taxon>Lysinibacillus</taxon>
    </lineage>
</organism>
<sequence>MLAEKIRDAKSVVIFTGAGMSTESGLPDFRSSHGVWQNVNPSEVATIEALNNNVTQFFEFYRTRVLGVREYQPNQGHYILAKWANEGLVSTIITQNVDGFHTAAGAPEVLELHGTLRTVHCQTCGKKYSNVMYEKQTYYCQCGGTLRPSVVLFGEFLDEHVMFKATVKSEKSTIFIVLGSSLTVSPANYFPELAKQHGAYLVIVNAEPTPLDAIADEVIQHERIGAFLTRMDEEITQLRKQR</sequence>
<feature type="active site" description="Proton acceptor" evidence="4">
    <location>
        <position position="113"/>
    </location>
</feature>
<feature type="binding site" evidence="4">
    <location>
        <position position="142"/>
    </location>
    <ligand>
        <name>Zn(2+)</name>
        <dbReference type="ChEBI" id="CHEBI:29105"/>
    </ligand>
</feature>
<keyword evidence="7" id="KW-1185">Reference proteome</keyword>
<name>A0A917G272_9BACI</name>
<reference evidence="6" key="2">
    <citation type="submission" date="2020-09" db="EMBL/GenBank/DDBJ databases">
        <authorList>
            <person name="Sun Q."/>
            <person name="Zhou Y."/>
        </authorList>
    </citation>
    <scope>NUCLEOTIDE SEQUENCE</scope>
    <source>
        <strain evidence="6">CGMCC 1.15760</strain>
    </source>
</reference>
<comment type="caution">
    <text evidence="6">The sequence shown here is derived from an EMBL/GenBank/DDBJ whole genome shotgun (WGS) entry which is preliminary data.</text>
</comment>
<dbReference type="RefSeq" id="WP_188614131.1">
    <property type="nucleotide sequence ID" value="NZ_BMJT01000003.1"/>
</dbReference>
<reference evidence="6" key="1">
    <citation type="journal article" date="2014" name="Int. J. Syst. Evol. Microbiol.">
        <title>Complete genome sequence of Corynebacterium casei LMG S-19264T (=DSM 44701T), isolated from a smear-ripened cheese.</title>
        <authorList>
            <consortium name="US DOE Joint Genome Institute (JGI-PGF)"/>
            <person name="Walter F."/>
            <person name="Albersmeier A."/>
            <person name="Kalinowski J."/>
            <person name="Ruckert C."/>
        </authorList>
    </citation>
    <scope>NUCLEOTIDE SEQUENCE</scope>
    <source>
        <strain evidence="6">CGMCC 1.15760</strain>
    </source>
</reference>